<comment type="caution">
    <text evidence="3">The sequence shown here is derived from an EMBL/GenBank/DDBJ whole genome shotgun (WGS) entry which is preliminary data.</text>
</comment>
<feature type="compositionally biased region" description="Basic and acidic residues" evidence="1">
    <location>
        <begin position="199"/>
        <end position="228"/>
    </location>
</feature>
<dbReference type="PROSITE" id="PS51788">
    <property type="entry name" value="CULT"/>
    <property type="match status" value="1"/>
</dbReference>
<organism evidence="3 4">
    <name type="scientific">Pararge aegeria aegeria</name>
    <dbReference type="NCBI Taxonomy" id="348720"/>
    <lineage>
        <taxon>Eukaryota</taxon>
        <taxon>Metazoa</taxon>
        <taxon>Ecdysozoa</taxon>
        <taxon>Arthropoda</taxon>
        <taxon>Hexapoda</taxon>
        <taxon>Insecta</taxon>
        <taxon>Pterygota</taxon>
        <taxon>Neoptera</taxon>
        <taxon>Endopterygota</taxon>
        <taxon>Lepidoptera</taxon>
        <taxon>Glossata</taxon>
        <taxon>Ditrysia</taxon>
        <taxon>Papilionoidea</taxon>
        <taxon>Nymphalidae</taxon>
        <taxon>Satyrinae</taxon>
        <taxon>Satyrini</taxon>
        <taxon>Parargina</taxon>
        <taxon>Pararge</taxon>
    </lineage>
</organism>
<dbReference type="GO" id="GO:0003723">
    <property type="term" value="F:RNA binding"/>
    <property type="evidence" value="ECO:0007669"/>
    <property type="project" value="InterPro"/>
</dbReference>
<protein>
    <submittedName>
        <fullName evidence="3">Jg23794 protein</fullName>
    </submittedName>
</protein>
<evidence type="ECO:0000256" key="1">
    <source>
        <dbReference type="SAM" id="MobiDB-lite"/>
    </source>
</evidence>
<dbReference type="Pfam" id="PF15320">
    <property type="entry name" value="RAM"/>
    <property type="match status" value="1"/>
</dbReference>
<dbReference type="InterPro" id="IPR028271">
    <property type="entry name" value="RAMAC"/>
</dbReference>
<dbReference type="InterPro" id="IPR034750">
    <property type="entry name" value="CULT"/>
</dbReference>
<accession>A0A8S4SNA3</accession>
<dbReference type="GO" id="GO:0106005">
    <property type="term" value="P:RNA 5'-cap (guanine-N7)-methylation"/>
    <property type="evidence" value="ECO:0007669"/>
    <property type="project" value="InterPro"/>
</dbReference>
<dbReference type="OrthoDB" id="5778218at2759"/>
<gene>
    <name evidence="3" type="primary">jg23794</name>
    <name evidence="3" type="ORF">PAEG_LOCUS27096</name>
</gene>
<dbReference type="Gene3D" id="2.170.150.20">
    <property type="entry name" value="Peptide methionine sulfoxide reductase"/>
    <property type="match status" value="1"/>
</dbReference>
<evidence type="ECO:0000313" key="4">
    <source>
        <dbReference type="Proteomes" id="UP000838756"/>
    </source>
</evidence>
<dbReference type="EMBL" id="CAKXAJ010026465">
    <property type="protein sequence ID" value="CAH2268774.1"/>
    <property type="molecule type" value="Genomic_DNA"/>
</dbReference>
<evidence type="ECO:0000259" key="2">
    <source>
        <dbReference type="PROSITE" id="PS51788"/>
    </source>
</evidence>
<feature type="domain" description="CULT" evidence="2">
    <location>
        <begin position="10"/>
        <end position="133"/>
    </location>
</feature>
<keyword evidence="4" id="KW-1185">Reference proteome</keyword>
<evidence type="ECO:0000313" key="3">
    <source>
        <dbReference type="EMBL" id="CAH2268774.1"/>
    </source>
</evidence>
<dbReference type="Proteomes" id="UP000838756">
    <property type="component" value="Unassembled WGS sequence"/>
</dbReference>
<proteinExistence type="predicted"/>
<feature type="region of interest" description="Disordered" evidence="1">
    <location>
        <begin position="186"/>
        <end position="255"/>
    </location>
</feature>
<name>A0A8S4SNA3_9NEOP</name>
<dbReference type="GO" id="GO:0031533">
    <property type="term" value="C:mRNA capping enzyme complex"/>
    <property type="evidence" value="ECO:0007669"/>
    <property type="project" value="InterPro"/>
</dbReference>
<reference evidence="3" key="1">
    <citation type="submission" date="2022-03" db="EMBL/GenBank/DDBJ databases">
        <authorList>
            <person name="Lindestad O."/>
        </authorList>
    </citation>
    <scope>NUCLEOTIDE SEQUENCE</scope>
</reference>
<sequence length="255" mass="29606">MALVDAQEFSDNILCRDCGTQILSSDTIISKSSAASLYSFNDTIFNDKEVLVQLLVRDLFLQYPIITSSESTCLGKGDWDDDELWFPNHVMKPCFCPECGAFSGWMFKNDSPTTAQSMNQFFGIILTNVIGENLEDEEFLAKCEEEFKDRYTDKDEEYMKVFNKGPSIPPILENYKLASSNFGRQNDRRYNRRYSPYDQRGHRDNQGDRERGHRGYNDYNDSQRDSNRGHGGYNDHNNYSYKPSLRTARRRVTME</sequence>
<dbReference type="AlphaFoldDB" id="A0A8S4SNA3"/>